<dbReference type="CDD" id="cd06223">
    <property type="entry name" value="PRTases_typeI"/>
    <property type="match status" value="1"/>
</dbReference>
<feature type="binding site" evidence="7">
    <location>
        <position position="294"/>
    </location>
    <ligand>
        <name>Mg(2+)</name>
        <dbReference type="ChEBI" id="CHEBI:18420"/>
    </ligand>
</feature>
<dbReference type="InterPro" id="IPR035584">
    <property type="entry name" value="PurF_N"/>
</dbReference>
<comment type="caution">
    <text evidence="10">The sequence shown here is derived from an EMBL/GenBank/DDBJ whole genome shotgun (WGS) entry which is preliminary data.</text>
</comment>
<evidence type="ECO:0000256" key="5">
    <source>
        <dbReference type="ARBA" id="ARBA00022755"/>
    </source>
</evidence>
<evidence type="ECO:0000256" key="4">
    <source>
        <dbReference type="ARBA" id="ARBA00022679"/>
    </source>
</evidence>
<dbReference type="HAMAP" id="MF_01931">
    <property type="entry name" value="PurF"/>
    <property type="match status" value="1"/>
</dbReference>
<feature type="binding site" evidence="7">
    <location>
        <position position="445"/>
    </location>
    <ligand>
        <name>[4Fe-4S] cluster</name>
        <dbReference type="ChEBI" id="CHEBI:49883"/>
    </ligand>
</feature>
<dbReference type="EMBL" id="JAPQFJ010000018">
    <property type="protein sequence ID" value="MCY6960020.1"/>
    <property type="molecule type" value="Genomic_DNA"/>
</dbReference>
<keyword evidence="7" id="KW-0479">Metal-binding</keyword>
<keyword evidence="3 7" id="KW-0328">Glycosyltransferase</keyword>
<feature type="binding site" evidence="7">
    <location>
        <position position="393"/>
    </location>
    <ligand>
        <name>[4Fe-4S] cluster</name>
        <dbReference type="ChEBI" id="CHEBI:49883"/>
    </ligand>
</feature>
<dbReference type="SUPFAM" id="SSF53271">
    <property type="entry name" value="PRTase-like"/>
    <property type="match status" value="1"/>
</dbReference>
<proteinExistence type="inferred from homology"/>
<dbReference type="CDD" id="cd00715">
    <property type="entry name" value="GPATase_N"/>
    <property type="match status" value="1"/>
</dbReference>
<evidence type="ECO:0000256" key="8">
    <source>
        <dbReference type="PIRNR" id="PIRNR000485"/>
    </source>
</evidence>
<keyword evidence="7" id="KW-0460">Magnesium</keyword>
<evidence type="ECO:0000256" key="6">
    <source>
        <dbReference type="ARBA" id="ARBA00022962"/>
    </source>
</evidence>
<dbReference type="NCBIfam" id="TIGR01134">
    <property type="entry name" value="purF"/>
    <property type="match status" value="1"/>
</dbReference>
<dbReference type="InterPro" id="IPR000836">
    <property type="entry name" value="PRTase_dom"/>
</dbReference>
<comment type="cofactor">
    <cofactor evidence="7">
        <name>[4Fe-4S] cluster</name>
        <dbReference type="ChEBI" id="CHEBI:49883"/>
    </cofactor>
    <text evidence="7">Binds 1 [4Fe-4S] cluster per subunit.</text>
</comment>
<keyword evidence="6 7" id="KW-0315">Glutamine amidotransferase</keyword>
<gene>
    <name evidence="7 10" type="primary">purF</name>
    <name evidence="10" type="ORF">OW729_15470</name>
</gene>
<keyword evidence="7" id="KW-0408">Iron</keyword>
<keyword evidence="7" id="KW-0004">4Fe-4S</keyword>
<keyword evidence="11" id="KW-1185">Reference proteome</keyword>
<dbReference type="RefSeq" id="WP_268062451.1">
    <property type="nucleotide sequence ID" value="NZ_JAPQFJ010000018.1"/>
</dbReference>
<dbReference type="Pfam" id="PF00156">
    <property type="entry name" value="Pribosyltran"/>
    <property type="match status" value="1"/>
</dbReference>
<evidence type="ECO:0000256" key="7">
    <source>
        <dbReference type="HAMAP-Rule" id="MF_01931"/>
    </source>
</evidence>
<comment type="catalytic activity">
    <reaction evidence="7 8">
        <text>5-phospho-beta-D-ribosylamine + L-glutamate + diphosphate = 5-phospho-alpha-D-ribose 1-diphosphate + L-glutamine + H2O</text>
        <dbReference type="Rhea" id="RHEA:14905"/>
        <dbReference type="ChEBI" id="CHEBI:15377"/>
        <dbReference type="ChEBI" id="CHEBI:29985"/>
        <dbReference type="ChEBI" id="CHEBI:33019"/>
        <dbReference type="ChEBI" id="CHEBI:58017"/>
        <dbReference type="ChEBI" id="CHEBI:58359"/>
        <dbReference type="ChEBI" id="CHEBI:58681"/>
        <dbReference type="EC" id="2.4.2.14"/>
    </reaction>
</comment>
<reference evidence="10" key="1">
    <citation type="submission" date="2022-12" db="EMBL/GenBank/DDBJ databases">
        <title>Clostridium sp. nov., isolated from industrial wastewater.</title>
        <authorList>
            <person name="Jiayan W."/>
        </authorList>
    </citation>
    <scope>NUCLEOTIDE SEQUENCE</scope>
    <source>
        <strain evidence="10">ZC22-4</strain>
    </source>
</reference>
<comment type="function">
    <text evidence="7">Catalyzes the formation of phosphoribosylamine from phosphoribosylpyrophosphate (PRPP) and glutamine.</text>
</comment>
<dbReference type="Gene3D" id="3.40.50.2020">
    <property type="match status" value="1"/>
</dbReference>
<dbReference type="PIRSF" id="PIRSF000485">
    <property type="entry name" value="Amd_phspho_trans"/>
    <property type="match status" value="1"/>
</dbReference>
<protein>
    <recommendedName>
        <fullName evidence="7">Amidophosphoribosyltransferase</fullName>
        <shortName evidence="7">ATase</shortName>
        <ecNumber evidence="7">2.4.2.14</ecNumber>
    </recommendedName>
    <alternativeName>
        <fullName evidence="7">Glutamine phosphoribosylpyrophosphate amidotransferase</fullName>
        <shortName evidence="7">GPATase</shortName>
    </alternativeName>
</protein>
<dbReference type="PANTHER" id="PTHR11907">
    <property type="entry name" value="AMIDOPHOSPHORIBOSYLTRANSFERASE"/>
    <property type="match status" value="1"/>
</dbReference>
<dbReference type="InterPro" id="IPR017932">
    <property type="entry name" value="GATase_2_dom"/>
</dbReference>
<comment type="pathway">
    <text evidence="1 7 8">Purine metabolism; IMP biosynthesis via de novo pathway; N(1)-(5-phospho-D-ribosyl)glycinamide from 5-phospho-alpha-D-ribose 1-diphosphate: step 1/2.</text>
</comment>
<feature type="binding site" evidence="7">
    <location>
        <position position="356"/>
    </location>
    <ligand>
        <name>Mg(2+)</name>
        <dbReference type="ChEBI" id="CHEBI:18420"/>
    </ligand>
</feature>
<evidence type="ECO:0000313" key="10">
    <source>
        <dbReference type="EMBL" id="MCY6960020.1"/>
    </source>
</evidence>
<organism evidence="10 11">
    <name type="scientific">Clostridium brassicae</name>
    <dbReference type="NCBI Taxonomy" id="2999072"/>
    <lineage>
        <taxon>Bacteria</taxon>
        <taxon>Bacillati</taxon>
        <taxon>Bacillota</taxon>
        <taxon>Clostridia</taxon>
        <taxon>Eubacteriales</taxon>
        <taxon>Clostridiaceae</taxon>
        <taxon>Clostridium</taxon>
    </lineage>
</organism>
<dbReference type="SUPFAM" id="SSF56235">
    <property type="entry name" value="N-terminal nucleophile aminohydrolases (Ntn hydrolases)"/>
    <property type="match status" value="1"/>
</dbReference>
<feature type="active site" description="Nucleophile" evidence="7">
    <location>
        <position position="10"/>
    </location>
</feature>
<comment type="cofactor">
    <cofactor evidence="7">
        <name>Mg(2+)</name>
        <dbReference type="ChEBI" id="CHEBI:18420"/>
    </cofactor>
    <text evidence="7">Binds 1 Mg(2+) ion per subunit.</text>
</comment>
<accession>A0ABT4DCK3</accession>
<keyword evidence="7" id="KW-0411">Iron-sulfur</keyword>
<evidence type="ECO:0000256" key="2">
    <source>
        <dbReference type="ARBA" id="ARBA00010138"/>
    </source>
</evidence>
<feature type="domain" description="Glutamine amidotransferase type-2" evidence="9">
    <location>
        <begin position="10"/>
        <end position="231"/>
    </location>
</feature>
<evidence type="ECO:0000313" key="11">
    <source>
        <dbReference type="Proteomes" id="UP001144612"/>
    </source>
</evidence>
<dbReference type="InterPro" id="IPR029057">
    <property type="entry name" value="PRTase-like"/>
</dbReference>
<dbReference type="Proteomes" id="UP001144612">
    <property type="component" value="Unassembled WGS sequence"/>
</dbReference>
<feature type="binding site" evidence="7">
    <location>
        <position position="442"/>
    </location>
    <ligand>
        <name>[4Fe-4S] cluster</name>
        <dbReference type="ChEBI" id="CHEBI:49883"/>
    </ligand>
</feature>
<evidence type="ECO:0000256" key="3">
    <source>
        <dbReference type="ARBA" id="ARBA00022676"/>
    </source>
</evidence>
<dbReference type="Gene3D" id="3.60.20.10">
    <property type="entry name" value="Glutamine Phosphoribosylpyrophosphate, subunit 1, domain 1"/>
    <property type="match status" value="1"/>
</dbReference>
<feature type="binding site" evidence="7">
    <location>
        <position position="357"/>
    </location>
    <ligand>
        <name>Mg(2+)</name>
        <dbReference type="ChEBI" id="CHEBI:18420"/>
    </ligand>
</feature>
<dbReference type="InterPro" id="IPR005854">
    <property type="entry name" value="PurF"/>
</dbReference>
<dbReference type="GO" id="GO:0004044">
    <property type="term" value="F:amidophosphoribosyltransferase activity"/>
    <property type="evidence" value="ECO:0007669"/>
    <property type="project" value="UniProtKB-EC"/>
</dbReference>
<dbReference type="InterPro" id="IPR029055">
    <property type="entry name" value="Ntn_hydrolases_N"/>
</dbReference>
<comment type="similarity">
    <text evidence="2 7 8">In the C-terminal section; belongs to the purine/pyrimidine phosphoribosyltransferase family.</text>
</comment>
<name>A0ABT4DCK3_9CLOT</name>
<dbReference type="Pfam" id="PF13537">
    <property type="entry name" value="GATase_7"/>
    <property type="match status" value="1"/>
</dbReference>
<evidence type="ECO:0000256" key="1">
    <source>
        <dbReference type="ARBA" id="ARBA00005209"/>
    </source>
</evidence>
<evidence type="ECO:0000259" key="9">
    <source>
        <dbReference type="PROSITE" id="PS51278"/>
    </source>
</evidence>
<feature type="binding site" evidence="7">
    <location>
        <position position="247"/>
    </location>
    <ligand>
        <name>[4Fe-4S] cluster</name>
        <dbReference type="ChEBI" id="CHEBI:49883"/>
    </ligand>
</feature>
<dbReference type="PROSITE" id="PS51278">
    <property type="entry name" value="GATASE_TYPE_2"/>
    <property type="match status" value="1"/>
</dbReference>
<dbReference type="EC" id="2.4.2.14" evidence="7"/>
<sequence>MNKDKFKEECGIFGVFSKEDYLKVSYLTYYGLYALQHRGQESSGITVARDNKLFTYKGMGLVREIYTKDILNNLIGYSSIGHVRYSTTGDSNIINAQPLVGNFNSEQIAIAHNGNLINSQTLRKELMNKGVIFNTTTDSEVILKLIETSEKETIEESIIYSVKKIKGSFSVVVLTPDKLLCIRDPKGIRPLCLGKIENSYIIASESCAFDTINGQFIRNVIPGEIVAIDKNGLKSIAYSSDSISATCAFEYIYFSREDSIVDNISVYHSRYSCGKELYKECPADGDIVIGVPNSGIPAAMGYSKASGIPYTFGFTKNNYIDRSFIQPSQKLREECINIKLNPIKFNVYNKKVIVVDDSLVRGNTSKKIVATLKKCGAKEVHFRVASPIVKHCCHFGIDTFNKNDLLGSYMSLDDIKKNLQADSLGYLSIKGLIKSIGKSNLCLGCFNGMYPI</sequence>
<keyword evidence="5 7" id="KW-0658">Purine biosynthesis</keyword>
<keyword evidence="4 7" id="KW-0808">Transferase</keyword>